<dbReference type="EC" id="2.3.2.27" evidence="10"/>
<dbReference type="Pfam" id="PF02207">
    <property type="entry name" value="zf-UBR"/>
    <property type="match status" value="1"/>
</dbReference>
<feature type="region of interest" description="Disordered" evidence="11">
    <location>
        <begin position="1812"/>
        <end position="1838"/>
    </location>
</feature>
<dbReference type="OrthoDB" id="26387at2759"/>
<name>A0A9W8KZ69_9FUNG</name>
<dbReference type="CDD" id="cd16482">
    <property type="entry name" value="RING-H2_UBR1-like"/>
    <property type="match status" value="1"/>
</dbReference>
<feature type="compositionally biased region" description="Basic residues" evidence="11">
    <location>
        <begin position="2036"/>
        <end position="2045"/>
    </location>
</feature>
<comment type="function">
    <text evidence="10">Ubiquitin ligase protein which is a component of the N-end rule pathway. Recognizes and binds to proteins bearing specific N-terminal residues that are destabilizing according to the N-end rule, leading to their ubiquitination and subsequent degradation.</text>
</comment>
<keyword evidence="7 10" id="KW-0862">Zinc</keyword>
<feature type="compositionally biased region" description="Acidic residues" evidence="11">
    <location>
        <begin position="1511"/>
        <end position="1521"/>
    </location>
</feature>
<feature type="compositionally biased region" description="Acidic residues" evidence="11">
    <location>
        <begin position="421"/>
        <end position="444"/>
    </location>
</feature>
<feature type="region of interest" description="Disordered" evidence="11">
    <location>
        <begin position="1945"/>
        <end position="1975"/>
    </location>
</feature>
<protein>
    <recommendedName>
        <fullName evidence="10">E3 ubiquitin-protein ligase</fullName>
        <ecNumber evidence="10">2.3.2.27</ecNumber>
    </recommendedName>
</protein>
<dbReference type="SMART" id="SM00396">
    <property type="entry name" value="ZnF_UBR1"/>
    <property type="match status" value="1"/>
</dbReference>
<dbReference type="Gene3D" id="3.30.1390.10">
    <property type="match status" value="1"/>
</dbReference>
<feature type="region of interest" description="Disordered" evidence="11">
    <location>
        <begin position="530"/>
        <end position="577"/>
    </location>
</feature>
<keyword evidence="4 10" id="KW-0479">Metal-binding</keyword>
<keyword evidence="6 10" id="KW-0833">Ubl conjugation pathway</keyword>
<dbReference type="GO" id="GO:0008270">
    <property type="term" value="F:zinc ion binding"/>
    <property type="evidence" value="ECO:0007669"/>
    <property type="project" value="UniProtKB-UniRule"/>
</dbReference>
<dbReference type="InterPro" id="IPR014719">
    <property type="entry name" value="Ribosomal_bL12_C/ClpS-like"/>
</dbReference>
<feature type="region of interest" description="Disordered" evidence="11">
    <location>
        <begin position="1510"/>
        <end position="1543"/>
    </location>
</feature>
<feature type="compositionally biased region" description="Basic and acidic residues" evidence="11">
    <location>
        <begin position="1529"/>
        <end position="1542"/>
    </location>
</feature>
<dbReference type="Gene3D" id="2.10.110.30">
    <property type="match status" value="1"/>
</dbReference>
<dbReference type="GO" id="GO:0000151">
    <property type="term" value="C:ubiquitin ligase complex"/>
    <property type="evidence" value="ECO:0007669"/>
    <property type="project" value="TreeGrafter"/>
</dbReference>
<feature type="zinc finger region" description="UBR-type" evidence="9">
    <location>
        <begin position="113"/>
        <end position="185"/>
    </location>
</feature>
<gene>
    <name evidence="13" type="primary">UBR1_3</name>
    <name evidence="13" type="ORF">GGI25_002632</name>
</gene>
<evidence type="ECO:0000256" key="4">
    <source>
        <dbReference type="ARBA" id="ARBA00022723"/>
    </source>
</evidence>
<keyword evidence="3 10" id="KW-0808">Transferase</keyword>
<keyword evidence="13" id="KW-0012">Acyltransferase</keyword>
<dbReference type="Gene3D" id="1.10.10.2670">
    <property type="entry name" value="E3 ubiquitin-protein ligase"/>
    <property type="match status" value="1"/>
</dbReference>
<feature type="compositionally biased region" description="Basic and acidic residues" evidence="11">
    <location>
        <begin position="470"/>
        <end position="485"/>
    </location>
</feature>
<dbReference type="SUPFAM" id="SSF54736">
    <property type="entry name" value="ClpS-like"/>
    <property type="match status" value="1"/>
</dbReference>
<dbReference type="CDD" id="cd19673">
    <property type="entry name" value="UBR-box_UBR3"/>
    <property type="match status" value="1"/>
</dbReference>
<feature type="compositionally biased region" description="Polar residues" evidence="11">
    <location>
        <begin position="1814"/>
        <end position="1838"/>
    </location>
</feature>
<feature type="compositionally biased region" description="Basic and acidic residues" evidence="11">
    <location>
        <begin position="2057"/>
        <end position="2070"/>
    </location>
</feature>
<dbReference type="GO" id="GO:0071596">
    <property type="term" value="P:ubiquitin-dependent protein catabolic process via the N-end rule pathway"/>
    <property type="evidence" value="ECO:0007669"/>
    <property type="project" value="UniProtKB-UniRule"/>
</dbReference>
<dbReference type="InterPro" id="IPR039164">
    <property type="entry name" value="UBR1-like"/>
</dbReference>
<comment type="caution">
    <text evidence="13">The sequence shown here is derived from an EMBL/GenBank/DDBJ whole genome shotgun (WGS) entry which is preliminary data.</text>
</comment>
<sequence>MLYSKTEHSMTPEIEEALGKVAAGVQPSESFIDQPYSTEIYTYLRGTPKEYNYILTPAARKSILNKVSWFLLSKDNRLADLVPLDERTGGAPREELQDEIEVPIEYTEVRRGQPCGHVFKRGEGVYRCKNCSMDDTCVLCTRCFQATDHTGHDTSFSVNSGTGGCCDCGDPEAWKIPLRCRHHSSFEDLEEAGLDPIISSAGAPFVPGYNNNECPASVKRSIELTIAVVLEFILETFATSPINLNLQFDENSITDDARNASLAIGDHESQTKFAVVLWNDEVHSFQDVIDQCTEALQCSHMEAKKIAETVDASGRDVLRVSTSIPELIDIATTMTNVSLSVSIRAARDVFREQLSASLLIWLRDLACCKFRPLARVFQGKINNEIRAEISHQLCLRWVAPYRNGYLANILEKLYDFNLTDSDDGSMDEDEEEPDEYDDLGDDNDDSIKNEGCEAATAAPYNRSFDSPIVQEDKQPKSGSYHRDQDGSVTGSSSASVGASQHAIASGSANASYNGQVTGVSTNALIEVESDTTAMRGRRRRRSVTNDDLLQQGDERASPRGFSQSGNRFGGDNQNDDIPASLWLSETTPNNNNSMMPASIHAAMGAAAEAVDAARTSLARIMQPNIGSGYPQHSSTPGTFPLTSMAVERESEIASQDQPVPAILHDPETDSDYETTRSINRVLRGCGQQRLDWFLIFDLQLWKEVRSGLRELYMATLMLDSRYKMKIALTFARNYPRLSRAFLMQDRAPEHSVLLFSVQLFTAPTLSASLVEHHRFMYIILDVLKKFFIQPTPVVLRQCGVILCDTESFRNRRYFHVFHDMRYLAGTPQVRNWVSTRHNFLSTYVGFIGLFQGMNPNRRAVLQHVEFEADTWVNAFNVTLQVAKSCRQFAECYGISARDLFFAMRGTLRKLYRSVSMMAEENSSFIIRNAQLHGYLPNNISNTVSTSGDASDTLELGFEMHRLSTLWGKQYDVVRYDVSANPVSFHHPLHWFMAELCQHVKHLTDDRVRDFGFASVRDMVFSAFDTRLDATLEPRLDVAASTDANMAIFDNSSNSMLASNLYSVSPADTPQAQRELLRILDYPIRVCVVMAQIRAGMWVRNGYVIRSQAHHYREVSLRENTYDQDIVLIQFYFSIWPDTDHILMTLLDRFGLYDWFCGRQDSSRSYDPFHTQYMVEELLNLLIVLISERHVATGKNALDLARREIVHGCLSPISYSELTKKIPERLAEHTEFDTLLQQMANFRGPASAMDFGMYELKDEYLDEVDPYFIHYSRNQREEVEELLRERLKKKMRNNGEDAEDVASYIPPKLEPIRFGPFQRIGMFLHTPLACQMLFYALLHSTHTSTELMFETIVDETLQLIVLALEDGKRDAVAREIGGLDAAGGSSEGSSTNRGGLWKYALEQGYPTGRGAPMNLLGLALTLGLKPEMKQWTSKLNYIYKLFREGGPRMVSCIDDYYANLEATPMGSRVLKSAMEEAKAAERKKKAAKARQAAILADFASQQQNFLTQYGGEFDDLSDEDNNEPISPDNTEIHAEKPTSSDSKRVHKPLWDTAAGACIVCQEECDNSKPYGILALVQANRAMRTAPLADATHVVDILQLPESMDSEISDTNAAASHSPNDVAALSITKSPAQARAAAHLLNVVNQVAPGAYGAPSGLKGFPALYHERGLVASTCSHLMHVVCFTQYCQGIEAKRQQQPTRNHPENPHRKEYLCPLCKSLGNVLLPAHSGTANYDPLVIADRNPDRFAQPAADNPGGAAALFEHWLQDDWMPFISELTSIAGGGQPARGPSAAKSTAQGVKGISTTIRDKAPATDISGQMDTQQGSEYGSTSFGEGSRVTSGTAVNESSLAAVSASNNGLITALQNTGSLPFNFTDSIAESIPRLDDFVRGTQRLPGSLGLHALLSRFLPQIASGALGIAPGSERMAYPLSRYVRWLQAQQQQQQQGYNVNSRALGSNSYSNSQDPRKPMAASSATEQLTNTQEAIFREQMEAYQYMYTRLYEVLQNVQRDNYVGQPSAFLFEHLSRRKGKNDVGAPLHHHHHHGHGLQHEQPSSMHAQEQHDGHEFGDGEYSKYDEMYDYEDDEDEDAQDYVHGPAGQAGGQGVGALTEQSLNSFPPFLRNIVDHLRLLSAGGGSSGPLGAMPSLVGASSADISSQTPSAKARPYPFDKAVNALFTYTIEMLELSQRGMRNPPVFDHEDSRQLPSGTLTDGISELQALFMHSLSKISELHYRAMFRPLSDMTCSNVENSDSLIPSVSPVQRLRALISESHAATSAMHSSAAHAPMSAGIHGEITGRIRLDMLKDLGVSLASLGGSQIRYPRDILREQSRWLTGSDDIPAKPFLMRSTFAGFAEISLSLVMPLGLDIWHITRLFVAAELLRICVAVGDSLLGEYTGAPKALRIAQHVPVDIGSNSAPGTAASALCSSFASSDVADKAASSYIPQPWVDAPEARDGKLISHLSSGGDAPLLEASAEGIQSLVMWAIRQLQGPDGNEKTIERLQSAAHPITVTKLVSTLILPFLRQIALVFNLQYGIDLACEAPWLQANRDRATSDNTSSQVLSQSEPECARILRLLNLPNLHQIFVPDSQPAMASLAEGWLRELRVFRLRHTSSVSLGAGCTIAVPVGMPTPFSLVDLPDRFEVLFERSAKAFCPRCNGVPSDPALCLLCGAFVCAQSFCCEEDGIGECNMHMKTCGGTVGMYLLVKKCGLLLLHHDNGCFMSAPYLDQHGEVDLGLKRGRPLFINRARYDEMRRLVLAQKIPIFVAHKIDQAFDIGGWVSL</sequence>
<dbReference type="GO" id="GO:0016567">
    <property type="term" value="P:protein ubiquitination"/>
    <property type="evidence" value="ECO:0007669"/>
    <property type="project" value="UniProtKB-UniRule"/>
</dbReference>
<dbReference type="EMBL" id="JANBTW010000024">
    <property type="protein sequence ID" value="KAJ2678128.1"/>
    <property type="molecule type" value="Genomic_DNA"/>
</dbReference>
<dbReference type="InterPro" id="IPR044046">
    <property type="entry name" value="E3_ligase_UBR-like_C"/>
</dbReference>
<reference evidence="13" key="1">
    <citation type="submission" date="2022-07" db="EMBL/GenBank/DDBJ databases">
        <title>Phylogenomic reconstructions and comparative analyses of Kickxellomycotina fungi.</title>
        <authorList>
            <person name="Reynolds N.K."/>
            <person name="Stajich J.E."/>
            <person name="Barry K."/>
            <person name="Grigoriev I.V."/>
            <person name="Crous P."/>
            <person name="Smith M.E."/>
        </authorList>
    </citation>
    <scope>NUCLEOTIDE SEQUENCE</scope>
    <source>
        <strain evidence="13">NRRL 3115</strain>
    </source>
</reference>
<dbReference type="GO" id="GO:0005737">
    <property type="term" value="C:cytoplasm"/>
    <property type="evidence" value="ECO:0007669"/>
    <property type="project" value="TreeGrafter"/>
</dbReference>
<evidence type="ECO:0000256" key="7">
    <source>
        <dbReference type="ARBA" id="ARBA00022833"/>
    </source>
</evidence>
<dbReference type="InterPro" id="IPR055194">
    <property type="entry name" value="UBR1-like_WH"/>
</dbReference>
<evidence type="ECO:0000313" key="14">
    <source>
        <dbReference type="Proteomes" id="UP001151518"/>
    </source>
</evidence>
<dbReference type="InterPro" id="IPR003126">
    <property type="entry name" value="Znf_UBR"/>
</dbReference>
<dbReference type="Pfam" id="PF02617">
    <property type="entry name" value="ClpS"/>
    <property type="match status" value="1"/>
</dbReference>
<organism evidence="13 14">
    <name type="scientific">Coemansia spiralis</name>
    <dbReference type="NCBI Taxonomy" id="417178"/>
    <lineage>
        <taxon>Eukaryota</taxon>
        <taxon>Fungi</taxon>
        <taxon>Fungi incertae sedis</taxon>
        <taxon>Zoopagomycota</taxon>
        <taxon>Kickxellomycotina</taxon>
        <taxon>Kickxellomycetes</taxon>
        <taxon>Kickxellales</taxon>
        <taxon>Kickxellaceae</taxon>
        <taxon>Coemansia</taxon>
    </lineage>
</organism>
<feature type="domain" description="UBR-type" evidence="12">
    <location>
        <begin position="113"/>
        <end position="185"/>
    </location>
</feature>
<dbReference type="Pfam" id="PF18995">
    <property type="entry name" value="PRT6_C"/>
    <property type="match status" value="2"/>
</dbReference>
<feature type="compositionally biased region" description="Polar residues" evidence="11">
    <location>
        <begin position="1945"/>
        <end position="1962"/>
    </location>
</feature>
<evidence type="ECO:0000256" key="5">
    <source>
        <dbReference type="ARBA" id="ARBA00022771"/>
    </source>
</evidence>
<dbReference type="InterPro" id="IPR042065">
    <property type="entry name" value="E3_ELL-like"/>
</dbReference>
<dbReference type="PROSITE" id="PS51157">
    <property type="entry name" value="ZF_UBR"/>
    <property type="match status" value="1"/>
</dbReference>
<evidence type="ECO:0000256" key="3">
    <source>
        <dbReference type="ARBA" id="ARBA00022679"/>
    </source>
</evidence>
<proteinExistence type="inferred from homology"/>
<evidence type="ECO:0000256" key="6">
    <source>
        <dbReference type="ARBA" id="ARBA00022786"/>
    </source>
</evidence>
<feature type="region of interest" description="Disordered" evidence="11">
    <location>
        <begin position="421"/>
        <end position="495"/>
    </location>
</feature>
<comment type="similarity">
    <text evidence="8 10">Belongs to the E3 ubiquitin-protein ligase UBR1-like family.</text>
</comment>
<dbReference type="PANTHER" id="PTHR21497:SF24">
    <property type="entry name" value="E3 UBIQUITIN-PROTEIN LIGASE UBR1"/>
    <property type="match status" value="1"/>
</dbReference>
<accession>A0A9W8KZ69</accession>
<dbReference type="PANTHER" id="PTHR21497">
    <property type="entry name" value="UBIQUITIN LIGASE E3 ALPHA-RELATED"/>
    <property type="match status" value="1"/>
</dbReference>
<evidence type="ECO:0000256" key="10">
    <source>
        <dbReference type="RuleBase" id="RU366018"/>
    </source>
</evidence>
<dbReference type="FunFam" id="2.10.110.30:FF:000001">
    <property type="entry name" value="E3 ubiquitin-protein ligase UBR2 isoform 1"/>
    <property type="match status" value="1"/>
</dbReference>
<feature type="region of interest" description="Disordered" evidence="11">
    <location>
        <begin position="2029"/>
        <end position="2070"/>
    </location>
</feature>
<comment type="catalytic activity">
    <reaction evidence="1 10">
        <text>S-ubiquitinyl-[E2 ubiquitin-conjugating enzyme]-L-cysteine + [acceptor protein]-L-lysine = [E2 ubiquitin-conjugating enzyme]-L-cysteine + N(6)-ubiquitinyl-[acceptor protein]-L-lysine.</text>
        <dbReference type="EC" id="2.3.2.27"/>
    </reaction>
</comment>
<keyword evidence="5 10" id="KW-0863">Zinc-finger</keyword>
<evidence type="ECO:0000256" key="8">
    <source>
        <dbReference type="ARBA" id="ARBA00046341"/>
    </source>
</evidence>
<comment type="pathway">
    <text evidence="2 10">Protein modification; protein ubiquitination.</text>
</comment>
<evidence type="ECO:0000259" key="12">
    <source>
        <dbReference type="PROSITE" id="PS51157"/>
    </source>
</evidence>
<evidence type="ECO:0000256" key="1">
    <source>
        <dbReference type="ARBA" id="ARBA00000900"/>
    </source>
</evidence>
<dbReference type="SUPFAM" id="SSF46785">
    <property type="entry name" value="Winged helix' DNA-binding domain"/>
    <property type="match status" value="1"/>
</dbReference>
<dbReference type="GO" id="GO:0061630">
    <property type="term" value="F:ubiquitin protein ligase activity"/>
    <property type="evidence" value="ECO:0007669"/>
    <property type="project" value="UniProtKB-UniRule"/>
</dbReference>
<dbReference type="Pfam" id="PF22960">
    <property type="entry name" value="WHD_UBR1"/>
    <property type="match status" value="1"/>
</dbReference>
<feature type="compositionally biased region" description="Low complexity" evidence="11">
    <location>
        <begin position="486"/>
        <end position="495"/>
    </location>
</feature>
<evidence type="ECO:0000256" key="9">
    <source>
        <dbReference type="PROSITE-ProRule" id="PRU00508"/>
    </source>
</evidence>
<evidence type="ECO:0000256" key="2">
    <source>
        <dbReference type="ARBA" id="ARBA00004906"/>
    </source>
</evidence>
<dbReference type="Proteomes" id="UP001151518">
    <property type="component" value="Unassembled WGS sequence"/>
</dbReference>
<dbReference type="InterPro" id="IPR036390">
    <property type="entry name" value="WH_DNA-bd_sf"/>
</dbReference>
<feature type="region of interest" description="Disordered" evidence="11">
    <location>
        <begin position="2082"/>
        <end position="2102"/>
    </location>
</feature>
<evidence type="ECO:0000313" key="13">
    <source>
        <dbReference type="EMBL" id="KAJ2678128.1"/>
    </source>
</evidence>
<evidence type="ECO:0000256" key="11">
    <source>
        <dbReference type="SAM" id="MobiDB-lite"/>
    </source>
</evidence>
<dbReference type="InterPro" id="IPR003769">
    <property type="entry name" value="ClpS_core"/>
</dbReference>